<evidence type="ECO:0000256" key="1">
    <source>
        <dbReference type="ARBA" id="ARBA00022821"/>
    </source>
</evidence>
<dbReference type="Pfam" id="PF00931">
    <property type="entry name" value="NB-ARC"/>
    <property type="match status" value="2"/>
</dbReference>
<dbReference type="InterPro" id="IPR050905">
    <property type="entry name" value="Plant_NBS-LRR"/>
</dbReference>
<protein>
    <recommendedName>
        <fullName evidence="2">NB-ARC domain-containing protein</fullName>
    </recommendedName>
</protein>
<dbReference type="InterPro" id="IPR027417">
    <property type="entry name" value="P-loop_NTPase"/>
</dbReference>
<gene>
    <name evidence="3" type="ORF">TIFTF001_039216</name>
</gene>
<dbReference type="PANTHER" id="PTHR33463">
    <property type="entry name" value="NB-ARC DOMAIN-CONTAINING PROTEIN-RELATED"/>
    <property type="match status" value="1"/>
</dbReference>
<comment type="caution">
    <text evidence="3">The sequence shown here is derived from an EMBL/GenBank/DDBJ whole genome shotgun (WGS) entry which is preliminary data.</text>
</comment>
<dbReference type="PRINTS" id="PR00364">
    <property type="entry name" value="DISEASERSIST"/>
</dbReference>
<reference evidence="3" key="1">
    <citation type="submission" date="2023-07" db="EMBL/GenBank/DDBJ databases">
        <title>draft genome sequence of fig (Ficus carica).</title>
        <authorList>
            <person name="Takahashi T."/>
            <person name="Nishimura K."/>
        </authorList>
    </citation>
    <scope>NUCLEOTIDE SEQUENCE</scope>
</reference>
<dbReference type="GO" id="GO:0043531">
    <property type="term" value="F:ADP binding"/>
    <property type="evidence" value="ECO:0007669"/>
    <property type="project" value="InterPro"/>
</dbReference>
<dbReference type="PANTHER" id="PTHR33463:SF198">
    <property type="entry name" value="RPP4C3"/>
    <property type="match status" value="1"/>
</dbReference>
<dbReference type="Gene3D" id="3.40.50.300">
    <property type="entry name" value="P-loop containing nucleotide triphosphate hydrolases"/>
    <property type="match status" value="1"/>
</dbReference>
<dbReference type="Gramene" id="FCD_00018635-RA">
    <property type="protein sequence ID" value="FCD_00018635-RA:cds"/>
    <property type="gene ID" value="FCD_00018635"/>
</dbReference>
<dbReference type="EMBL" id="BTGU01001053">
    <property type="protein sequence ID" value="GMN70178.1"/>
    <property type="molecule type" value="Genomic_DNA"/>
</dbReference>
<accession>A0AA88E9F8</accession>
<organism evidence="3 4">
    <name type="scientific">Ficus carica</name>
    <name type="common">Common fig</name>
    <dbReference type="NCBI Taxonomy" id="3494"/>
    <lineage>
        <taxon>Eukaryota</taxon>
        <taxon>Viridiplantae</taxon>
        <taxon>Streptophyta</taxon>
        <taxon>Embryophyta</taxon>
        <taxon>Tracheophyta</taxon>
        <taxon>Spermatophyta</taxon>
        <taxon>Magnoliopsida</taxon>
        <taxon>eudicotyledons</taxon>
        <taxon>Gunneridae</taxon>
        <taxon>Pentapetalae</taxon>
        <taxon>rosids</taxon>
        <taxon>fabids</taxon>
        <taxon>Rosales</taxon>
        <taxon>Moraceae</taxon>
        <taxon>Ficeae</taxon>
        <taxon>Ficus</taxon>
    </lineage>
</organism>
<evidence type="ECO:0000313" key="4">
    <source>
        <dbReference type="Proteomes" id="UP001187192"/>
    </source>
</evidence>
<name>A0AA88E9F8_FICCA</name>
<dbReference type="Proteomes" id="UP001187192">
    <property type="component" value="Unassembled WGS sequence"/>
</dbReference>
<dbReference type="SUPFAM" id="SSF52540">
    <property type="entry name" value="P-loop containing nucleoside triphosphate hydrolases"/>
    <property type="match status" value="1"/>
</dbReference>
<dbReference type="AlphaFoldDB" id="A0AA88E9F8"/>
<dbReference type="InterPro" id="IPR002182">
    <property type="entry name" value="NB-ARC"/>
</dbReference>
<proteinExistence type="predicted"/>
<sequence length="208" mass="23114">MMACISCSQNGIDIPNKGYETFGSRVPTLSGIMEALRDPNIRTVGMYGPSGVGKTMLVKEVGRRAKEAKLFDSIVLLFVSRTPILEKLRLKVTRPYPFVGTLKPKTDNILIILDDLWESLDLEDIGSASDKKGYKLLLTSRFQEVICNDMSLEKCFLLDALPDNEATNLFTKKIRGSIQDSDLQPLATQIVEECAGILIAHSNQSYRP</sequence>
<feature type="domain" description="NB-ARC" evidence="2">
    <location>
        <begin position="32"/>
        <end position="90"/>
    </location>
</feature>
<keyword evidence="4" id="KW-1185">Reference proteome</keyword>
<feature type="domain" description="NB-ARC" evidence="2">
    <location>
        <begin position="105"/>
        <end position="173"/>
    </location>
</feature>
<evidence type="ECO:0000313" key="3">
    <source>
        <dbReference type="EMBL" id="GMN70178.1"/>
    </source>
</evidence>
<evidence type="ECO:0000259" key="2">
    <source>
        <dbReference type="Pfam" id="PF00931"/>
    </source>
</evidence>
<keyword evidence="1" id="KW-0611">Plant defense</keyword>